<dbReference type="HOGENOM" id="CLU_119412_1_2_11"/>
<evidence type="ECO:0000313" key="3">
    <source>
        <dbReference type="EMBL" id="RLV72574.1"/>
    </source>
</evidence>
<dbReference type="Pfam" id="PF12172">
    <property type="entry name" value="zf-ChsH2"/>
    <property type="match status" value="1"/>
</dbReference>
<dbReference type="AlphaFoldDB" id="A0A0A0NVB8"/>
<sequence>MTAPSDSAPRPKPRITPDADAYWDTVRTARARSCQRCTHCDRLQFYPRLLCVHCGGPVEQLALSGHGTVYSFTVVHRAPAGFTGLAPYAVTLVDLDEGVRVMGRLITDRPEDIRIGGRVHTLIEEPGEAMADTALPQFVPVIEE</sequence>
<name>A0A0A0NVB8_STRRN</name>
<dbReference type="RefSeq" id="WP_020874073.1">
    <property type="nucleotide sequence ID" value="NC_022785.1"/>
</dbReference>
<dbReference type="InterPro" id="IPR012340">
    <property type="entry name" value="NA-bd_OB-fold"/>
</dbReference>
<dbReference type="Pfam" id="PF01796">
    <property type="entry name" value="OB_ChsH2_C"/>
    <property type="match status" value="1"/>
</dbReference>
<dbReference type="SUPFAM" id="SSF50249">
    <property type="entry name" value="Nucleic acid-binding proteins"/>
    <property type="match status" value="1"/>
</dbReference>
<feature type="domain" description="ChsH2 rubredoxin-like zinc ribbon" evidence="2">
    <location>
        <begin position="35"/>
        <end position="57"/>
    </location>
</feature>
<dbReference type="InterPro" id="IPR052513">
    <property type="entry name" value="Thioester_dehydratase-like"/>
</dbReference>
<dbReference type="Proteomes" id="UP000281594">
    <property type="component" value="Unassembled WGS sequence"/>
</dbReference>
<accession>A0A0A0NVB8</accession>
<dbReference type="InterPro" id="IPR002878">
    <property type="entry name" value="ChsH2_C"/>
</dbReference>
<dbReference type="KEGG" id="src:M271_46140"/>
<evidence type="ECO:0008006" key="5">
    <source>
        <dbReference type="Google" id="ProtNLM"/>
    </source>
</evidence>
<dbReference type="PANTHER" id="PTHR34075">
    <property type="entry name" value="BLR3430 PROTEIN"/>
    <property type="match status" value="1"/>
</dbReference>
<gene>
    <name evidence="3" type="ORF">D3C57_148645</name>
</gene>
<comment type="caution">
    <text evidence="3">The sequence shown here is derived from an EMBL/GenBank/DDBJ whole genome shotgun (WGS) entry which is preliminary data.</text>
</comment>
<organism evidence="3 4">
    <name type="scientific">Streptomyces rapamycinicus (strain ATCC 29253 / DSM 41530 / NRRL 5491 / AYB-994)</name>
    <name type="common">Streptomyces hygroscopicus (strain ATCC 29253)</name>
    <dbReference type="NCBI Taxonomy" id="1343740"/>
    <lineage>
        <taxon>Bacteria</taxon>
        <taxon>Bacillati</taxon>
        <taxon>Actinomycetota</taxon>
        <taxon>Actinomycetes</taxon>
        <taxon>Kitasatosporales</taxon>
        <taxon>Streptomycetaceae</taxon>
        <taxon>Streptomyces</taxon>
        <taxon>Streptomyces violaceusniger group</taxon>
    </lineage>
</organism>
<evidence type="ECO:0000259" key="2">
    <source>
        <dbReference type="Pfam" id="PF12172"/>
    </source>
</evidence>
<evidence type="ECO:0000259" key="1">
    <source>
        <dbReference type="Pfam" id="PF01796"/>
    </source>
</evidence>
<dbReference type="EMBL" id="QYCY01000004">
    <property type="protein sequence ID" value="RLV72574.1"/>
    <property type="molecule type" value="Genomic_DNA"/>
</dbReference>
<evidence type="ECO:0000313" key="4">
    <source>
        <dbReference type="Proteomes" id="UP000281594"/>
    </source>
</evidence>
<feature type="domain" description="ChsH2 C-terminal OB-fold" evidence="1">
    <location>
        <begin position="62"/>
        <end position="120"/>
    </location>
</feature>
<proteinExistence type="predicted"/>
<dbReference type="eggNOG" id="COG1545">
    <property type="taxonomic scope" value="Bacteria"/>
</dbReference>
<reference evidence="3 4" key="1">
    <citation type="journal article" date="2018" name="J. Biol. Chem.">
        <title>Discovery of the actinoplanic acid pathway in Streptomyces rapamycinicus reveals a genetically conserved synergism with rapamycin.</title>
        <authorList>
            <person name="Mrak P."/>
            <person name="Krastel P."/>
            <person name="Pivk Lukancic P."/>
            <person name="Tao J."/>
            <person name="Pistorius D."/>
            <person name="Moore C.M."/>
        </authorList>
    </citation>
    <scope>NUCLEOTIDE SEQUENCE [LARGE SCALE GENOMIC DNA]</scope>
    <source>
        <strain evidence="3 4">NRRL 5491</strain>
    </source>
</reference>
<protein>
    <recommendedName>
        <fullName evidence="5">DUF35 domain-containing protein</fullName>
    </recommendedName>
</protein>
<dbReference type="PANTHER" id="PTHR34075:SF5">
    <property type="entry name" value="BLR3430 PROTEIN"/>
    <property type="match status" value="1"/>
</dbReference>
<dbReference type="STRING" id="1343740.M271_46140"/>
<dbReference type="InterPro" id="IPR022002">
    <property type="entry name" value="ChsH2_Znr"/>
</dbReference>